<keyword evidence="4" id="KW-1185">Reference proteome</keyword>
<dbReference type="OrthoDB" id="7066518at2"/>
<sequence length="392" mass="41731">MAFLLKLKWLNGPLAGRELSLPAGDTRLGGADPDLALPLEHGQATVLTVTAAGLTLSPPLPVWVSGRPWDGSQPLPPGVVIDLAGLAFVLGAPDATLPALPVPPRRAARRTGPRQRVLWLAAGIMVTLAGLLGFWPQPATVGPAPLQAVDSPDPAPDGLQIEYDAQGVATLRGACASSDSVERLRRRLRERGLPLRDESACADRLLDSVRHVLTLNGYLDAEVSHGDSLDTVVIHGAIVADDGWRRTVRQLEAIKALRDWRVENDRASRFDQLLDLLAQQSMLEGLSITLSGRTLWVSGQLAPAREVALLAALSAFNRREPARLQARFQNIPPGRPDICMLPAAIVSLGGKAGSLYVELANGVRLRQGATLPSGYTIYILSPSAMALLKGSA</sequence>
<name>A0A2S0P8Y0_9NEIS</name>
<protein>
    <submittedName>
        <fullName evidence="3">EscD/YscD/HrpQ family type III secretion system inner membrane ring protein</fullName>
    </submittedName>
</protein>
<keyword evidence="1" id="KW-0812">Transmembrane</keyword>
<dbReference type="InterPro" id="IPR012843">
    <property type="entry name" value="YscD"/>
</dbReference>
<feature type="transmembrane region" description="Helical" evidence="1">
    <location>
        <begin position="117"/>
        <end position="135"/>
    </location>
</feature>
<feature type="domain" description="YscD-like Bon-like" evidence="2">
    <location>
        <begin position="203"/>
        <end position="266"/>
    </location>
</feature>
<dbReference type="Proteomes" id="UP000244173">
    <property type="component" value="Chromosome"/>
</dbReference>
<organism evidence="3 4">
    <name type="scientific">Microvirgula aerodenitrificans</name>
    <dbReference type="NCBI Taxonomy" id="57480"/>
    <lineage>
        <taxon>Bacteria</taxon>
        <taxon>Pseudomonadati</taxon>
        <taxon>Pseudomonadota</taxon>
        <taxon>Betaproteobacteria</taxon>
        <taxon>Neisseriales</taxon>
        <taxon>Aquaspirillaceae</taxon>
        <taxon>Microvirgula</taxon>
    </lineage>
</organism>
<keyword evidence="1" id="KW-1133">Transmembrane helix</keyword>
<proteinExistence type="predicted"/>
<dbReference type="KEGG" id="maer:DAI18_06980"/>
<keyword evidence="1" id="KW-0472">Membrane</keyword>
<evidence type="ECO:0000313" key="3">
    <source>
        <dbReference type="EMBL" id="AVY93816.1"/>
    </source>
</evidence>
<evidence type="ECO:0000256" key="1">
    <source>
        <dbReference type="SAM" id="Phobius"/>
    </source>
</evidence>
<dbReference type="InterPro" id="IPR053947">
    <property type="entry name" value="YscD_ppl__2nd"/>
</dbReference>
<dbReference type="EMBL" id="CP028519">
    <property type="protein sequence ID" value="AVY93816.1"/>
    <property type="molecule type" value="Genomic_DNA"/>
</dbReference>
<evidence type="ECO:0000259" key="2">
    <source>
        <dbReference type="Pfam" id="PF21937"/>
    </source>
</evidence>
<dbReference type="AlphaFoldDB" id="A0A2S0P8Y0"/>
<evidence type="ECO:0000313" key="4">
    <source>
        <dbReference type="Proteomes" id="UP000244173"/>
    </source>
</evidence>
<accession>A0A2S0P8Y0</accession>
<gene>
    <name evidence="3" type="ORF">DAI18_06980</name>
</gene>
<dbReference type="NCBIfam" id="TIGR02500">
    <property type="entry name" value="type_III_yscD"/>
    <property type="match status" value="1"/>
</dbReference>
<dbReference type="Pfam" id="PF21937">
    <property type="entry name" value="Yop-YscD_ppl_2nd"/>
    <property type="match status" value="1"/>
</dbReference>
<dbReference type="RefSeq" id="WP_107889005.1">
    <property type="nucleotide sequence ID" value="NZ_CP028519.1"/>
</dbReference>
<reference evidence="3 4" key="1">
    <citation type="submission" date="2018-04" db="EMBL/GenBank/DDBJ databases">
        <title>Denitrifier Microvirgula.</title>
        <authorList>
            <person name="Anderson E."/>
            <person name="Jang J."/>
            <person name="Ishii S."/>
        </authorList>
    </citation>
    <scope>NUCLEOTIDE SEQUENCE [LARGE SCALE GENOMIC DNA]</scope>
    <source>
        <strain evidence="3 4">BE2.4</strain>
    </source>
</reference>